<feature type="transmembrane region" description="Helical" evidence="7">
    <location>
        <begin position="21"/>
        <end position="40"/>
    </location>
</feature>
<feature type="transmembrane region" description="Helical" evidence="7">
    <location>
        <begin position="127"/>
        <end position="157"/>
    </location>
</feature>
<dbReference type="Proteomes" id="UP000267128">
    <property type="component" value="Unassembled WGS sequence"/>
</dbReference>
<dbReference type="Gene3D" id="1.10.3720.10">
    <property type="entry name" value="MetI-like"/>
    <property type="match status" value="1"/>
</dbReference>
<comment type="caution">
    <text evidence="9">The sequence shown here is derived from an EMBL/GenBank/DDBJ whole genome shotgun (WGS) entry which is preliminary data.</text>
</comment>
<dbReference type="AlphaFoldDB" id="A0A3N0CGT6"/>
<dbReference type="InterPro" id="IPR035906">
    <property type="entry name" value="MetI-like_sf"/>
</dbReference>
<dbReference type="SUPFAM" id="SSF161098">
    <property type="entry name" value="MetI-like"/>
    <property type="match status" value="1"/>
</dbReference>
<evidence type="ECO:0000256" key="5">
    <source>
        <dbReference type="ARBA" id="ARBA00022989"/>
    </source>
</evidence>
<evidence type="ECO:0000256" key="7">
    <source>
        <dbReference type="RuleBase" id="RU363032"/>
    </source>
</evidence>
<feature type="domain" description="ABC transmembrane type-1" evidence="8">
    <location>
        <begin position="79"/>
        <end position="268"/>
    </location>
</feature>
<keyword evidence="3" id="KW-1003">Cell membrane</keyword>
<organism evidence="9 10">
    <name type="scientific">Nocardioides marmoriginsengisoli</name>
    <dbReference type="NCBI Taxonomy" id="661483"/>
    <lineage>
        <taxon>Bacteria</taxon>
        <taxon>Bacillati</taxon>
        <taxon>Actinomycetota</taxon>
        <taxon>Actinomycetes</taxon>
        <taxon>Propionibacteriales</taxon>
        <taxon>Nocardioidaceae</taxon>
        <taxon>Nocardioides</taxon>
    </lineage>
</organism>
<evidence type="ECO:0000256" key="4">
    <source>
        <dbReference type="ARBA" id="ARBA00022692"/>
    </source>
</evidence>
<evidence type="ECO:0000256" key="3">
    <source>
        <dbReference type="ARBA" id="ARBA00022475"/>
    </source>
</evidence>
<dbReference type="Pfam" id="PF00528">
    <property type="entry name" value="BPD_transp_1"/>
    <property type="match status" value="1"/>
</dbReference>
<dbReference type="GO" id="GO:0055085">
    <property type="term" value="P:transmembrane transport"/>
    <property type="evidence" value="ECO:0007669"/>
    <property type="project" value="InterPro"/>
</dbReference>
<keyword evidence="5 7" id="KW-1133">Transmembrane helix</keyword>
<protein>
    <submittedName>
        <fullName evidence="9">ABC transporter permease</fullName>
    </submittedName>
</protein>
<feature type="transmembrane region" description="Helical" evidence="7">
    <location>
        <begin position="84"/>
        <end position="107"/>
    </location>
</feature>
<proteinExistence type="inferred from homology"/>
<dbReference type="OrthoDB" id="8906042at2"/>
<evidence type="ECO:0000256" key="2">
    <source>
        <dbReference type="ARBA" id="ARBA00022448"/>
    </source>
</evidence>
<keyword evidence="10" id="KW-1185">Reference proteome</keyword>
<reference evidence="9 10" key="1">
    <citation type="submission" date="2018-11" db="EMBL/GenBank/DDBJ databases">
        <authorList>
            <person name="Li F."/>
        </authorList>
    </citation>
    <scope>NUCLEOTIDE SEQUENCE [LARGE SCALE GENOMIC DNA]</scope>
    <source>
        <strain evidence="9 10">Gsoil 097</strain>
    </source>
</reference>
<comment type="subcellular location">
    <subcellularLocation>
        <location evidence="1 7">Cell membrane</location>
        <topology evidence="1 7">Multi-pass membrane protein</topology>
    </subcellularLocation>
</comment>
<dbReference type="CDD" id="cd06261">
    <property type="entry name" value="TM_PBP2"/>
    <property type="match status" value="1"/>
</dbReference>
<evidence type="ECO:0000259" key="8">
    <source>
        <dbReference type="PROSITE" id="PS50928"/>
    </source>
</evidence>
<gene>
    <name evidence="9" type="ORF">EFK50_12225</name>
</gene>
<dbReference type="GO" id="GO:0005886">
    <property type="term" value="C:plasma membrane"/>
    <property type="evidence" value="ECO:0007669"/>
    <property type="project" value="UniProtKB-SubCell"/>
</dbReference>
<evidence type="ECO:0000313" key="10">
    <source>
        <dbReference type="Proteomes" id="UP000267128"/>
    </source>
</evidence>
<comment type="similarity">
    <text evidence="7">Belongs to the binding-protein-dependent transport system permease family.</text>
</comment>
<dbReference type="PANTHER" id="PTHR43386:SF1">
    <property type="entry name" value="D,D-DIPEPTIDE TRANSPORT SYSTEM PERMEASE PROTEIN DDPC-RELATED"/>
    <property type="match status" value="1"/>
</dbReference>
<evidence type="ECO:0000313" key="9">
    <source>
        <dbReference type="EMBL" id="RNL62529.1"/>
    </source>
</evidence>
<accession>A0A3N0CGT6</accession>
<keyword evidence="4 7" id="KW-0812">Transmembrane</keyword>
<evidence type="ECO:0000256" key="1">
    <source>
        <dbReference type="ARBA" id="ARBA00004651"/>
    </source>
</evidence>
<dbReference type="PROSITE" id="PS50928">
    <property type="entry name" value="ABC_TM1"/>
    <property type="match status" value="1"/>
</dbReference>
<keyword evidence="6 7" id="KW-0472">Membrane</keyword>
<dbReference type="EMBL" id="RJSE01000007">
    <property type="protein sequence ID" value="RNL62529.1"/>
    <property type="molecule type" value="Genomic_DNA"/>
</dbReference>
<dbReference type="InterPro" id="IPR000515">
    <property type="entry name" value="MetI-like"/>
</dbReference>
<sequence>MDSRRSRALRRVKGLPREVQVGATIVLVIGFAALLAPVIAPYEPNAPNVLDSLLPPSGSHWMGTDFVGRDVFSRVLYGMRADLLIVLAVTTIGFVVGTLAGAVAAYFGRWPDVIVSRVADTAIALPFLVVVLAIVAVIGAGTLGVCLGIVAVGWAVYARIARAEMLALREQEFILATRALGYSHTRIILRHVLPNVAHSGLTYTTMDSVSNLVALAAMSYLGFGAQPPAANLGSIIASGQPYLLTAWWICTLPALLLVLLGIGIGLIGDGLTGRGLNTREG</sequence>
<dbReference type="InterPro" id="IPR050366">
    <property type="entry name" value="BP-dependent_transpt_permease"/>
</dbReference>
<feature type="transmembrane region" description="Helical" evidence="7">
    <location>
        <begin position="246"/>
        <end position="267"/>
    </location>
</feature>
<name>A0A3N0CGT6_9ACTN</name>
<dbReference type="RefSeq" id="WP_148046142.1">
    <property type="nucleotide sequence ID" value="NZ_RJSE01000007.1"/>
</dbReference>
<dbReference type="PANTHER" id="PTHR43386">
    <property type="entry name" value="OLIGOPEPTIDE TRANSPORT SYSTEM PERMEASE PROTEIN APPC"/>
    <property type="match status" value="1"/>
</dbReference>
<feature type="transmembrane region" description="Helical" evidence="7">
    <location>
        <begin position="209"/>
        <end position="226"/>
    </location>
</feature>
<keyword evidence="2 7" id="KW-0813">Transport</keyword>
<evidence type="ECO:0000256" key="6">
    <source>
        <dbReference type="ARBA" id="ARBA00023136"/>
    </source>
</evidence>